<dbReference type="InterPro" id="IPR023389">
    <property type="entry name" value="DOPA-like_sf"/>
</dbReference>
<dbReference type="Proteomes" id="UP000094112">
    <property type="component" value="Unassembled WGS sequence"/>
</dbReference>
<name>A0A1E3NXN1_WICAA</name>
<accession>A0A1E3NXN1</accession>
<gene>
    <name evidence="1" type="ORF">WICANDRAFT_106337</name>
</gene>
<dbReference type="Gene3D" id="3.30.70.1240">
    <property type="entry name" value="DOPA-like domains"/>
    <property type="match status" value="1"/>
</dbReference>
<evidence type="ECO:0000313" key="1">
    <source>
        <dbReference type="EMBL" id="ODQ57916.1"/>
    </source>
</evidence>
<evidence type="ECO:0008006" key="3">
    <source>
        <dbReference type="Google" id="ProtNLM"/>
    </source>
</evidence>
<dbReference type="PANTHER" id="PTHR36423:SF2">
    <property type="entry name" value="AFR070WP"/>
    <property type="match status" value="1"/>
</dbReference>
<dbReference type="AlphaFoldDB" id="A0A1E3NXN1"/>
<keyword evidence="2" id="KW-1185">Reference proteome</keyword>
<dbReference type="OrthoDB" id="9970095at2759"/>
<dbReference type="InterPro" id="IPR014980">
    <property type="entry name" value="DOPA_dioxygen"/>
</dbReference>
<proteinExistence type="predicted"/>
<dbReference type="GeneID" id="30197714"/>
<dbReference type="EMBL" id="KV454212">
    <property type="protein sequence ID" value="ODQ57916.1"/>
    <property type="molecule type" value="Genomic_DNA"/>
</dbReference>
<dbReference type="PANTHER" id="PTHR36423">
    <property type="entry name" value="AFR070WP"/>
    <property type="match status" value="1"/>
</dbReference>
<sequence length="140" mass="16188">MTSSSTSQHSSFHYGIVSYDFHTYFKLNDPVQVEFAKSFKQTIENEFHNELQSPNLMRVFKTHEKQLGPHPIGYGMFESDTRSPETFLKILNYYQLNHGELSVLIHPRSNQGDLIDHTKNALWLGEKLPLLVEFLKSSVS</sequence>
<protein>
    <recommendedName>
        <fullName evidence="3">DOPA 4,5-dioxygenase</fullName>
    </recommendedName>
</protein>
<dbReference type="SUPFAM" id="SSF143410">
    <property type="entry name" value="DOPA-like"/>
    <property type="match status" value="1"/>
</dbReference>
<dbReference type="RefSeq" id="XP_019037123.1">
    <property type="nucleotide sequence ID" value="XM_019180468.1"/>
</dbReference>
<organism evidence="1 2">
    <name type="scientific">Wickerhamomyces anomalus (strain ATCC 58044 / CBS 1984 / NCYC 433 / NRRL Y-366-8)</name>
    <name type="common">Yeast</name>
    <name type="synonym">Hansenula anomala</name>
    <dbReference type="NCBI Taxonomy" id="683960"/>
    <lineage>
        <taxon>Eukaryota</taxon>
        <taxon>Fungi</taxon>
        <taxon>Dikarya</taxon>
        <taxon>Ascomycota</taxon>
        <taxon>Saccharomycotina</taxon>
        <taxon>Saccharomycetes</taxon>
        <taxon>Phaffomycetales</taxon>
        <taxon>Wickerhamomycetaceae</taxon>
        <taxon>Wickerhamomyces</taxon>
    </lineage>
</organism>
<dbReference type="Pfam" id="PF08883">
    <property type="entry name" value="DOPA_dioxygen"/>
    <property type="match status" value="1"/>
</dbReference>
<evidence type="ECO:0000313" key="2">
    <source>
        <dbReference type="Proteomes" id="UP000094112"/>
    </source>
</evidence>
<reference evidence="1 2" key="1">
    <citation type="journal article" date="2016" name="Proc. Natl. Acad. Sci. U.S.A.">
        <title>Comparative genomics of biotechnologically important yeasts.</title>
        <authorList>
            <person name="Riley R."/>
            <person name="Haridas S."/>
            <person name="Wolfe K.H."/>
            <person name="Lopes M.R."/>
            <person name="Hittinger C.T."/>
            <person name="Goeker M."/>
            <person name="Salamov A.A."/>
            <person name="Wisecaver J.H."/>
            <person name="Long T.M."/>
            <person name="Calvey C.H."/>
            <person name="Aerts A.L."/>
            <person name="Barry K.W."/>
            <person name="Choi C."/>
            <person name="Clum A."/>
            <person name="Coughlan A.Y."/>
            <person name="Deshpande S."/>
            <person name="Douglass A.P."/>
            <person name="Hanson S.J."/>
            <person name="Klenk H.-P."/>
            <person name="LaButti K.M."/>
            <person name="Lapidus A."/>
            <person name="Lindquist E.A."/>
            <person name="Lipzen A.M."/>
            <person name="Meier-Kolthoff J.P."/>
            <person name="Ohm R.A."/>
            <person name="Otillar R.P."/>
            <person name="Pangilinan J.L."/>
            <person name="Peng Y."/>
            <person name="Rokas A."/>
            <person name="Rosa C.A."/>
            <person name="Scheuner C."/>
            <person name="Sibirny A.A."/>
            <person name="Slot J.C."/>
            <person name="Stielow J.B."/>
            <person name="Sun H."/>
            <person name="Kurtzman C.P."/>
            <person name="Blackwell M."/>
            <person name="Grigoriev I.V."/>
            <person name="Jeffries T.W."/>
        </authorList>
    </citation>
    <scope>NUCLEOTIDE SEQUENCE [LARGE SCALE GENOMIC DNA]</scope>
    <source>
        <strain evidence="2">ATCC 58044 / CBS 1984 / NCYC 433 / NRRL Y-366-8</strain>
    </source>
</reference>